<feature type="compositionally biased region" description="Low complexity" evidence="1">
    <location>
        <begin position="131"/>
        <end position="141"/>
    </location>
</feature>
<protein>
    <submittedName>
        <fullName evidence="2">Uncharacterized protein</fullName>
    </submittedName>
</protein>
<sequence length="586" mass="62141">MPAASTAVRYERPPPKEQILVVDAWGFAPPPPPDPAEEAADELIREAVALAARDASIDALAAPQSHPQRIRRPPPTAFVDPLAAAKAAAADAAAAEDERLDHLDGFSDEGGDDDDVTVEEEEDDEPEDFAAEAAAADAVAADARHAATPTEPKTPRELRRERRARRPPGAPVRLERPPPRAAPRVESPRRRTSSVGSAGGFSEDEADAAPPEVPPPFDDEAALSKNAAVVCEGASLETARMCLLPSHRILVRQRPFVARDETPVTVEAARALEAQRRLERRPAPQAARTGAAPGDCAGHVQELILESRGDDVEAALDLLIERGSDDARSINALVCCALRAGALTQSLVARLEAWLRLPGCQSGAVATAVLQARCVGAKALGGARLLYEDDTESSDGDEPLGALDEACDWAAFEEAGGCFELAFPVAFDEDGDDGWRWDEAAALCFVSKHATTLRYDASLEAVARRDFRRAAAAILRAAHRDGVVAASCRALDALLESGAAPARALAPRTRGDLASPRAPLVLAFLRADALARRGALVDGVPGSLRAVVPVAAVRARDDVLERPRWRPWDDGVEAWLLASSSSAAEF</sequence>
<evidence type="ECO:0000313" key="3">
    <source>
        <dbReference type="Proteomes" id="UP000789595"/>
    </source>
</evidence>
<reference evidence="2" key="1">
    <citation type="submission" date="2021-11" db="EMBL/GenBank/DDBJ databases">
        <authorList>
            <consortium name="Genoscope - CEA"/>
            <person name="William W."/>
        </authorList>
    </citation>
    <scope>NUCLEOTIDE SEQUENCE</scope>
</reference>
<comment type="caution">
    <text evidence="2">The sequence shown here is derived from an EMBL/GenBank/DDBJ whole genome shotgun (WGS) entry which is preliminary data.</text>
</comment>
<proteinExistence type="predicted"/>
<dbReference type="Proteomes" id="UP000789595">
    <property type="component" value="Unassembled WGS sequence"/>
</dbReference>
<feature type="compositionally biased region" description="Acidic residues" evidence="1">
    <location>
        <begin position="106"/>
        <end position="130"/>
    </location>
</feature>
<dbReference type="AlphaFoldDB" id="A0A8J2SNY5"/>
<organism evidence="2 3">
    <name type="scientific">Pelagomonas calceolata</name>
    <dbReference type="NCBI Taxonomy" id="35677"/>
    <lineage>
        <taxon>Eukaryota</taxon>
        <taxon>Sar</taxon>
        <taxon>Stramenopiles</taxon>
        <taxon>Ochrophyta</taxon>
        <taxon>Pelagophyceae</taxon>
        <taxon>Pelagomonadales</taxon>
        <taxon>Pelagomonadaceae</taxon>
        <taxon>Pelagomonas</taxon>
    </lineage>
</organism>
<feature type="region of interest" description="Disordered" evidence="1">
    <location>
        <begin position="89"/>
        <end position="219"/>
    </location>
</feature>
<gene>
    <name evidence="2" type="ORF">PECAL_5P13760</name>
</gene>
<keyword evidence="3" id="KW-1185">Reference proteome</keyword>
<accession>A0A8J2SNY5</accession>
<dbReference type="EMBL" id="CAKKNE010000005">
    <property type="protein sequence ID" value="CAH0376784.1"/>
    <property type="molecule type" value="Genomic_DNA"/>
</dbReference>
<evidence type="ECO:0000256" key="1">
    <source>
        <dbReference type="SAM" id="MobiDB-lite"/>
    </source>
</evidence>
<feature type="compositionally biased region" description="Basic and acidic residues" evidence="1">
    <location>
        <begin position="96"/>
        <end position="105"/>
    </location>
</feature>
<name>A0A8J2SNY5_9STRA</name>
<evidence type="ECO:0000313" key="2">
    <source>
        <dbReference type="EMBL" id="CAH0376784.1"/>
    </source>
</evidence>